<protein>
    <submittedName>
        <fullName evidence="1">Uncharacterized protein</fullName>
    </submittedName>
</protein>
<dbReference type="EMBL" id="JADIKF010000038">
    <property type="protein sequence ID" value="MBM7129681.1"/>
    <property type="molecule type" value="Genomic_DNA"/>
</dbReference>
<comment type="caution">
    <text evidence="1">The sequence shown here is derived from an EMBL/GenBank/DDBJ whole genome shotgun (WGS) entry which is preliminary data.</text>
</comment>
<dbReference type="Proteomes" id="UP001430193">
    <property type="component" value="Unassembled WGS sequence"/>
</dbReference>
<evidence type="ECO:0000313" key="1">
    <source>
        <dbReference type="EMBL" id="MBM7129681.1"/>
    </source>
</evidence>
<evidence type="ECO:0000313" key="2">
    <source>
        <dbReference type="Proteomes" id="UP001430193"/>
    </source>
</evidence>
<organism evidence="1 2">
    <name type="scientific">Dyella mobilis</name>
    <dbReference type="NCBI Taxonomy" id="1849582"/>
    <lineage>
        <taxon>Bacteria</taxon>
        <taxon>Pseudomonadati</taxon>
        <taxon>Pseudomonadota</taxon>
        <taxon>Gammaproteobacteria</taxon>
        <taxon>Lysobacterales</taxon>
        <taxon>Rhodanobacteraceae</taxon>
        <taxon>Dyella</taxon>
    </lineage>
</organism>
<dbReference type="RefSeq" id="WP_204631294.1">
    <property type="nucleotide sequence ID" value="NZ_BSOC01000003.1"/>
</dbReference>
<gene>
    <name evidence="1" type="ORF">ISS99_09105</name>
</gene>
<reference evidence="1" key="1">
    <citation type="submission" date="2020-10" db="EMBL/GenBank/DDBJ databases">
        <title>Phylogeny of dyella-like bacteria.</title>
        <authorList>
            <person name="Fu J."/>
        </authorList>
    </citation>
    <scope>NUCLEOTIDE SEQUENCE</scope>
    <source>
        <strain evidence="1">DHON07</strain>
    </source>
</reference>
<keyword evidence="2" id="KW-1185">Reference proteome</keyword>
<accession>A0ABS2KET9</accession>
<name>A0ABS2KET9_9GAMM</name>
<proteinExistence type="predicted"/>
<sequence>MVNRTLSQIRSDLATMTTGANRRLLYPASGDDVGCSVGLFWSICDSFYLIDPYFGKGIDVKGALKAMAEGSANYMTGMRVASDGGTRLKFDGVPGTEYQVWLESQPSIKKRLCFIDSNTDTWLEKTTTRYNVILNKDYDGITGNDNYPYVTAWDRLNSNGIFAETIGDGRDSGEFDFIRYRCRGFEPLCKATTEAGGQIGFASGLHLFQKRSHYHTTEYDNFDRSIETVIGAVNEIMGDFMGDTALVTDVSREGATAGVRQRAAELLVVFNGTTTKNWASVEKNPAFVDWLYRCLRRDHPAAINAIDRLNSTKGVGFTRSFLQAALKPLRLFSWGPI</sequence>